<keyword evidence="3 6" id="KW-0378">Hydrolase</keyword>
<sequence length="397" mass="44347">MQISGQDQYDCIGFHNQLPKGKASGIMTIHSGHIEFCIAEQRINLPLQGLKVSLGGASNRLVYFENPNLPGWNFYTSDRRVLKNPQLHRLPSVSKLLRGARNKHWFGWGLITAVITLIVAVPLLIVLRMDFFTGVIAKKIPLEWEQKIGESAIAQYQFGKQFLDQQESERLLKPLVDPLINALKNSRYQYRFQIVKEGSLNAFALPGGQVVIHSELILRADSAEELLGVLAHEIQHVEQQHGLRNVIGTSGIYMIASAVFGDTSGLLALVSGAAPLLINQSYSRGFETQADLEGFALLQKANINPIGLARFFEKMIDEEKKQMDKLMDQDNQELAKQALKFLSTHPASEDRIKRLQLLAEKNAPKHKYQNLQPAFAELKTAVASFVANDQGDTPNEN</sequence>
<keyword evidence="4 6" id="KW-0862">Zinc</keyword>
<feature type="transmembrane region" description="Helical" evidence="7">
    <location>
        <begin position="105"/>
        <end position="127"/>
    </location>
</feature>
<organism evidence="9 10">
    <name type="scientific">Cellvibrio fontiphilus</name>
    <dbReference type="NCBI Taxonomy" id="1815559"/>
    <lineage>
        <taxon>Bacteria</taxon>
        <taxon>Pseudomonadati</taxon>
        <taxon>Pseudomonadota</taxon>
        <taxon>Gammaproteobacteria</taxon>
        <taxon>Cellvibrionales</taxon>
        <taxon>Cellvibrionaceae</taxon>
        <taxon>Cellvibrio</taxon>
    </lineage>
</organism>
<keyword evidence="1 6" id="KW-0645">Protease</keyword>
<dbReference type="PANTHER" id="PTHR22726">
    <property type="entry name" value="METALLOENDOPEPTIDASE OMA1"/>
    <property type="match status" value="1"/>
</dbReference>
<dbReference type="PANTHER" id="PTHR22726:SF1">
    <property type="entry name" value="METALLOENDOPEPTIDASE OMA1, MITOCHONDRIAL"/>
    <property type="match status" value="1"/>
</dbReference>
<gene>
    <name evidence="9" type="ORF">ACFODX_04425</name>
</gene>
<keyword evidence="5 6" id="KW-0482">Metalloprotease</keyword>
<keyword evidence="10" id="KW-1185">Reference proteome</keyword>
<comment type="caution">
    <text evidence="9">The sequence shown here is derived from an EMBL/GenBank/DDBJ whole genome shotgun (WGS) entry which is preliminary data.</text>
</comment>
<dbReference type="InterPro" id="IPR001915">
    <property type="entry name" value="Peptidase_M48"/>
</dbReference>
<evidence type="ECO:0000259" key="8">
    <source>
        <dbReference type="Pfam" id="PF01435"/>
    </source>
</evidence>
<dbReference type="Gene3D" id="3.30.2010.10">
    <property type="entry name" value="Metalloproteases ('zincins'), catalytic domain"/>
    <property type="match status" value="1"/>
</dbReference>
<accession>A0ABV7FDI4</accession>
<dbReference type="RefSeq" id="WP_378116454.1">
    <property type="nucleotide sequence ID" value="NZ_JBHRTF010000002.1"/>
</dbReference>
<comment type="cofactor">
    <cofactor evidence="6">
        <name>Zn(2+)</name>
        <dbReference type="ChEBI" id="CHEBI:29105"/>
    </cofactor>
    <text evidence="6">Binds 1 zinc ion per subunit.</text>
</comment>
<keyword evidence="7" id="KW-1133">Transmembrane helix</keyword>
<dbReference type="CDD" id="cd07332">
    <property type="entry name" value="M48C_Oma1_like"/>
    <property type="match status" value="1"/>
</dbReference>
<name>A0ABV7FDI4_9GAMM</name>
<dbReference type="Proteomes" id="UP001595555">
    <property type="component" value="Unassembled WGS sequence"/>
</dbReference>
<evidence type="ECO:0000256" key="4">
    <source>
        <dbReference type="ARBA" id="ARBA00022833"/>
    </source>
</evidence>
<protein>
    <submittedName>
        <fullName evidence="9">M48 family metallopeptidase</fullName>
    </submittedName>
</protein>
<dbReference type="EMBL" id="JBHRTF010000002">
    <property type="protein sequence ID" value="MFC3114793.1"/>
    <property type="molecule type" value="Genomic_DNA"/>
</dbReference>
<reference evidence="10" key="1">
    <citation type="journal article" date="2019" name="Int. J. Syst. Evol. Microbiol.">
        <title>The Global Catalogue of Microorganisms (GCM) 10K type strain sequencing project: providing services to taxonomists for standard genome sequencing and annotation.</title>
        <authorList>
            <consortium name="The Broad Institute Genomics Platform"/>
            <consortium name="The Broad Institute Genome Sequencing Center for Infectious Disease"/>
            <person name="Wu L."/>
            <person name="Ma J."/>
        </authorList>
    </citation>
    <scope>NUCLEOTIDE SEQUENCE [LARGE SCALE GENOMIC DNA]</scope>
    <source>
        <strain evidence="10">KCTC 52237</strain>
    </source>
</reference>
<proteinExistence type="inferred from homology"/>
<comment type="similarity">
    <text evidence="6">Belongs to the peptidase M48 family.</text>
</comment>
<evidence type="ECO:0000313" key="9">
    <source>
        <dbReference type="EMBL" id="MFC3114793.1"/>
    </source>
</evidence>
<keyword evidence="7" id="KW-0472">Membrane</keyword>
<evidence type="ECO:0000256" key="5">
    <source>
        <dbReference type="ARBA" id="ARBA00023049"/>
    </source>
</evidence>
<dbReference type="InterPro" id="IPR051156">
    <property type="entry name" value="Mito/Outer_Membr_Metalloprot"/>
</dbReference>
<evidence type="ECO:0000313" key="10">
    <source>
        <dbReference type="Proteomes" id="UP001595555"/>
    </source>
</evidence>
<feature type="domain" description="Peptidase M48" evidence="8">
    <location>
        <begin position="171"/>
        <end position="356"/>
    </location>
</feature>
<keyword evidence="2" id="KW-0479">Metal-binding</keyword>
<dbReference type="Pfam" id="PF01435">
    <property type="entry name" value="Peptidase_M48"/>
    <property type="match status" value="1"/>
</dbReference>
<evidence type="ECO:0000256" key="2">
    <source>
        <dbReference type="ARBA" id="ARBA00022723"/>
    </source>
</evidence>
<keyword evidence="7" id="KW-0812">Transmembrane</keyword>
<evidence type="ECO:0000256" key="3">
    <source>
        <dbReference type="ARBA" id="ARBA00022801"/>
    </source>
</evidence>
<evidence type="ECO:0000256" key="6">
    <source>
        <dbReference type="RuleBase" id="RU003983"/>
    </source>
</evidence>
<evidence type="ECO:0000256" key="7">
    <source>
        <dbReference type="SAM" id="Phobius"/>
    </source>
</evidence>
<evidence type="ECO:0000256" key="1">
    <source>
        <dbReference type="ARBA" id="ARBA00022670"/>
    </source>
</evidence>